<protein>
    <submittedName>
        <fullName evidence="2">Uncharacterized protein</fullName>
    </submittedName>
</protein>
<proteinExistence type="predicted"/>
<dbReference type="Proteomes" id="UP000199110">
    <property type="component" value="Unassembled WGS sequence"/>
</dbReference>
<name>A0A1I3MWB6_9RHOB</name>
<dbReference type="STRING" id="390807.SAMN04488095_1978"/>
<accession>A0A1I3MWB6</accession>
<evidence type="ECO:0000313" key="3">
    <source>
        <dbReference type="Proteomes" id="UP000199110"/>
    </source>
</evidence>
<evidence type="ECO:0000256" key="1">
    <source>
        <dbReference type="SAM" id="MobiDB-lite"/>
    </source>
</evidence>
<dbReference type="RefSeq" id="WP_092779729.1">
    <property type="nucleotide sequence ID" value="NZ_FORA01000002.1"/>
</dbReference>
<organism evidence="2 3">
    <name type="scientific">Jannaschia pohangensis</name>
    <dbReference type="NCBI Taxonomy" id="390807"/>
    <lineage>
        <taxon>Bacteria</taxon>
        <taxon>Pseudomonadati</taxon>
        <taxon>Pseudomonadota</taxon>
        <taxon>Alphaproteobacteria</taxon>
        <taxon>Rhodobacterales</taxon>
        <taxon>Roseobacteraceae</taxon>
        <taxon>Jannaschia</taxon>
    </lineage>
</organism>
<sequence>MSSSAASPEGAFKQIERWDILAATVAYILERSRNGGLPRRLSRQTPHKSRQDRHGRAAMHTITRM</sequence>
<gene>
    <name evidence="2" type="ORF">SAMN04488095_1978</name>
</gene>
<evidence type="ECO:0000313" key="2">
    <source>
        <dbReference type="EMBL" id="SFJ01287.1"/>
    </source>
</evidence>
<keyword evidence="3" id="KW-1185">Reference proteome</keyword>
<feature type="compositionally biased region" description="Basic residues" evidence="1">
    <location>
        <begin position="40"/>
        <end position="57"/>
    </location>
</feature>
<dbReference type="AlphaFoldDB" id="A0A1I3MWB6"/>
<dbReference type="EMBL" id="FORA01000002">
    <property type="protein sequence ID" value="SFJ01287.1"/>
    <property type="molecule type" value="Genomic_DNA"/>
</dbReference>
<feature type="region of interest" description="Disordered" evidence="1">
    <location>
        <begin position="33"/>
        <end position="65"/>
    </location>
</feature>
<reference evidence="2 3" key="1">
    <citation type="submission" date="2016-10" db="EMBL/GenBank/DDBJ databases">
        <authorList>
            <person name="de Groot N.N."/>
        </authorList>
    </citation>
    <scope>NUCLEOTIDE SEQUENCE [LARGE SCALE GENOMIC DNA]</scope>
    <source>
        <strain evidence="2 3">DSM 19073</strain>
    </source>
</reference>